<keyword evidence="12" id="KW-0865">Zymogen</keyword>
<dbReference type="PRINTS" id="PR00138">
    <property type="entry name" value="MATRIXIN"/>
</dbReference>
<evidence type="ECO:0000256" key="10">
    <source>
        <dbReference type="ARBA" id="ARBA00022837"/>
    </source>
</evidence>
<feature type="binding site" evidence="15">
    <location>
        <position position="180"/>
    </location>
    <ligand>
        <name>Ca(2+)</name>
        <dbReference type="ChEBI" id="CHEBI:29108"/>
        <label>3</label>
    </ligand>
</feature>
<evidence type="ECO:0000256" key="9">
    <source>
        <dbReference type="ARBA" id="ARBA00022833"/>
    </source>
</evidence>
<comment type="similarity">
    <text evidence="2">Belongs to the peptidase M10A family.</text>
</comment>
<feature type="binding site" evidence="15">
    <location>
        <position position="174"/>
    </location>
    <ligand>
        <name>Zn(2+)</name>
        <dbReference type="ChEBI" id="CHEBI:29105"/>
        <label>1</label>
    </ligand>
</feature>
<evidence type="ECO:0000256" key="5">
    <source>
        <dbReference type="ARBA" id="ARBA00022670"/>
    </source>
</evidence>
<evidence type="ECO:0000256" key="11">
    <source>
        <dbReference type="ARBA" id="ARBA00023049"/>
    </source>
</evidence>
<protein>
    <recommendedName>
        <fullName evidence="17">Peptidase metallopeptidase domain-containing protein</fullName>
    </recommendedName>
</protein>
<feature type="binding site" evidence="15">
    <location>
        <position position="172"/>
    </location>
    <ligand>
        <name>Zn(2+)</name>
        <dbReference type="ChEBI" id="CHEBI:29105"/>
        <label>1</label>
    </ligand>
</feature>
<dbReference type="InParanoid" id="A0A6I8Q898"/>
<feature type="binding site" evidence="15">
    <location>
        <position position="226"/>
    </location>
    <ligand>
        <name>Zn(2+)</name>
        <dbReference type="ChEBI" id="CHEBI:29105"/>
        <label>2</label>
        <note>catalytic</note>
    </ligand>
</feature>
<dbReference type="InterPro" id="IPR024079">
    <property type="entry name" value="MetalloPept_cat_dom_sf"/>
</dbReference>
<evidence type="ECO:0000256" key="4">
    <source>
        <dbReference type="ARBA" id="ARBA00022530"/>
    </source>
</evidence>
<dbReference type="InterPro" id="IPR033739">
    <property type="entry name" value="M10A_MMP"/>
</dbReference>
<keyword evidence="5" id="KW-0645">Protease</keyword>
<comment type="subcellular location">
    <subcellularLocation>
        <location evidence="1">Secreted</location>
        <location evidence="1">Extracellular space</location>
        <location evidence="1">Extracellular matrix</location>
    </subcellularLocation>
</comment>
<comment type="cofactor">
    <cofactor evidence="15">
        <name>Ca(2+)</name>
        <dbReference type="ChEBI" id="CHEBI:29108"/>
    </cofactor>
    <text evidence="15">Can bind about 5 Ca(2+) ions per subunit.</text>
</comment>
<dbReference type="GO" id="GO:0004222">
    <property type="term" value="F:metalloendopeptidase activity"/>
    <property type="evidence" value="ECO:0007669"/>
    <property type="project" value="InterPro"/>
</dbReference>
<dbReference type="SUPFAM" id="SSF55486">
    <property type="entry name" value="Metalloproteases ('zincins'), catalytic domain"/>
    <property type="match status" value="1"/>
</dbReference>
<feature type="binding site" evidence="15">
    <location>
        <position position="232"/>
    </location>
    <ligand>
        <name>Zn(2+)</name>
        <dbReference type="ChEBI" id="CHEBI:29105"/>
        <label>2</label>
        <note>catalytic</note>
    </ligand>
</feature>
<evidence type="ECO:0000256" key="12">
    <source>
        <dbReference type="ARBA" id="ARBA00023145"/>
    </source>
</evidence>
<keyword evidence="3" id="KW-0964">Secreted</keyword>
<dbReference type="Ensembl" id="ENSXETT00000094959">
    <property type="protein sequence ID" value="ENSXETP00000064752"/>
    <property type="gene ID" value="ENSXETG00000037836"/>
</dbReference>
<feature type="signal peptide" evidence="16">
    <location>
        <begin position="1"/>
        <end position="24"/>
    </location>
</feature>
<reference evidence="18" key="2">
    <citation type="submission" date="2020-05" db="UniProtKB">
        <authorList>
            <consortium name="Ensembl"/>
        </authorList>
    </citation>
    <scope>IDENTIFICATION</scope>
</reference>
<feature type="binding site" evidence="15">
    <location>
        <position position="205"/>
    </location>
    <ligand>
        <name>Ca(2+)</name>
        <dbReference type="ChEBI" id="CHEBI:29108"/>
        <label>1</label>
    </ligand>
</feature>
<feature type="binding site" evidence="15">
    <location>
        <position position="222"/>
    </location>
    <ligand>
        <name>Zn(2+)</name>
        <dbReference type="ChEBI" id="CHEBI:29105"/>
        <label>2</label>
        <note>catalytic</note>
    </ligand>
</feature>
<feature type="binding site" evidence="15">
    <location>
        <position position="179"/>
    </location>
    <ligand>
        <name>Ca(2+)</name>
        <dbReference type="ChEBI" id="CHEBI:29108"/>
        <label>3</label>
    </ligand>
</feature>
<dbReference type="InterPro" id="IPR021158">
    <property type="entry name" value="Pept_M10A_Zn_BS"/>
</dbReference>
<keyword evidence="9 15" id="KW-0862">Zinc</keyword>
<dbReference type="InterPro" id="IPR001818">
    <property type="entry name" value="Pept_M10_metallopeptidase"/>
</dbReference>
<dbReference type="InterPro" id="IPR021190">
    <property type="entry name" value="Pept_M10A"/>
</dbReference>
<dbReference type="PANTHER" id="PTHR10201:SF165">
    <property type="entry name" value="COLLAGENASE 3"/>
    <property type="match status" value="1"/>
</dbReference>
<accession>A0A6I8Q898</accession>
<feature type="binding site" evidence="15">
    <location>
        <position position="128"/>
    </location>
    <ligand>
        <name>Ca(2+)</name>
        <dbReference type="ChEBI" id="CHEBI:29108"/>
        <label>1</label>
    </ligand>
</feature>
<sequence length="293" mass="32832">MEGIISTNMLSLPIVFLFWHLASCLPVPREAQTSDELQFAKVYLKSFYPIPMGGAAHKRSLPTMEDQLFAMQSFFDLPLTGDLDNETLVLMKQPRCGVPDISKYKMTHQRLKWPSDIITYRIVNYTPDLTPSEVDQTIWNAFKLWSSVTPLHFIQLHSGTADIMISFGAREHGDFFSFDGPAGILAHAFYPGQNIGGDVHFDEDETWTMDTRVYNLFTVAVHEFGHALGLDHSSNPDALMFPLYTYINSEDFSLPADDTGAIQELYGPRNLDTEKHNIISATVGGSVTSSNGR</sequence>
<keyword evidence="4" id="KW-0272">Extracellular matrix</keyword>
<feature type="binding site" description="in inhibited form" evidence="15">
    <location>
        <position position="96"/>
    </location>
    <ligand>
        <name>Zn(2+)</name>
        <dbReference type="ChEBI" id="CHEBI:29105"/>
        <label>2</label>
        <note>catalytic</note>
    </ligand>
</feature>
<evidence type="ECO:0000256" key="13">
    <source>
        <dbReference type="ARBA" id="ARBA00023157"/>
    </source>
</evidence>
<feature type="binding site" evidence="15">
    <location>
        <position position="198"/>
    </location>
    <ligand>
        <name>Ca(2+)</name>
        <dbReference type="ChEBI" id="CHEBI:29108"/>
        <label>2</label>
    </ligand>
</feature>
<feature type="binding site" evidence="15">
    <location>
        <position position="202"/>
    </location>
    <ligand>
        <name>Ca(2+)</name>
        <dbReference type="ChEBI" id="CHEBI:29108"/>
        <label>3</label>
    </ligand>
</feature>
<evidence type="ECO:0000259" key="17">
    <source>
        <dbReference type="SMART" id="SM00235"/>
    </source>
</evidence>
<dbReference type="Bgee" id="ENSXETG00000037836">
    <property type="expression patterns" value="Expressed in ovary and 1 other cell type or tissue"/>
</dbReference>
<dbReference type="PROSITE" id="PS00546">
    <property type="entry name" value="CYSTEINE_SWITCH"/>
    <property type="match status" value="1"/>
</dbReference>
<organism evidence="18">
    <name type="scientific">Xenopus tropicalis</name>
    <name type="common">Western clawed frog</name>
    <name type="synonym">Silurana tropicalis</name>
    <dbReference type="NCBI Taxonomy" id="8364"/>
    <lineage>
        <taxon>Eukaryota</taxon>
        <taxon>Metazoa</taxon>
        <taxon>Chordata</taxon>
        <taxon>Craniata</taxon>
        <taxon>Vertebrata</taxon>
        <taxon>Euteleostomi</taxon>
        <taxon>Amphibia</taxon>
        <taxon>Batrachia</taxon>
        <taxon>Anura</taxon>
        <taxon>Pipoidea</taxon>
        <taxon>Pipidae</taxon>
        <taxon>Xenopodinae</taxon>
        <taxon>Xenopus</taxon>
        <taxon>Silurana</taxon>
    </lineage>
</organism>
<dbReference type="Pfam" id="PF00413">
    <property type="entry name" value="Peptidase_M10"/>
    <property type="match status" value="1"/>
</dbReference>
<evidence type="ECO:0000256" key="2">
    <source>
        <dbReference type="ARBA" id="ARBA00010370"/>
    </source>
</evidence>
<feature type="binding site" evidence="15">
    <location>
        <position position="205"/>
    </location>
    <ligand>
        <name>Ca(2+)</name>
        <dbReference type="ChEBI" id="CHEBI:29108"/>
        <label>3</label>
    </ligand>
</feature>
<dbReference type="GO" id="GO:0031012">
    <property type="term" value="C:extracellular matrix"/>
    <property type="evidence" value="ECO:0007669"/>
    <property type="project" value="InterPro"/>
</dbReference>
<dbReference type="SMART" id="SM00235">
    <property type="entry name" value="ZnMc"/>
    <property type="match status" value="1"/>
</dbReference>
<reference evidence="18" key="1">
    <citation type="journal article" date="2010" name="Science">
        <title>The genome of the Western clawed frog Xenopus tropicalis.</title>
        <authorList>
            <person name="Hellsten U."/>
            <person name="Harland R.M."/>
            <person name="Gilchrist M.J."/>
            <person name="Hendrix D."/>
            <person name="Jurka J."/>
            <person name="Kapitonov V."/>
            <person name="Ovcharenko I."/>
            <person name="Putnam N.H."/>
            <person name="Shu S."/>
            <person name="Taher L."/>
            <person name="Blitz I.L."/>
            <person name="Blumberg B."/>
            <person name="Dichmann D.S."/>
            <person name="Dubchak I."/>
            <person name="Amaya E."/>
            <person name="Detter J.C."/>
            <person name="Fletcher R."/>
            <person name="Gerhard D.S."/>
            <person name="Goodstein D."/>
            <person name="Graves T."/>
            <person name="Grigoriev I.V."/>
            <person name="Grimwood J."/>
            <person name="Kawashima T."/>
            <person name="Lindquist E."/>
            <person name="Lucas S.M."/>
            <person name="Mead P.E."/>
            <person name="Mitros T."/>
            <person name="Ogino H."/>
            <person name="Ohta Y."/>
            <person name="Poliakov A.V."/>
            <person name="Pollet N."/>
            <person name="Robert J."/>
            <person name="Salamov A."/>
            <person name="Sater A.K."/>
            <person name="Schmutz J."/>
            <person name="Terry A."/>
            <person name="Vize P.D."/>
            <person name="Warren W.C."/>
            <person name="Wells D."/>
            <person name="Wills A."/>
            <person name="Wilson R.K."/>
            <person name="Zimmerman L.B."/>
            <person name="Zorn A.M."/>
            <person name="Grainger R."/>
            <person name="Grammer T."/>
            <person name="Khokha M.K."/>
            <person name="Richardson P.M."/>
            <person name="Rokhsar D.S."/>
        </authorList>
    </citation>
    <scope>NUCLEOTIDE SEQUENCE [LARGE SCALE GENOMIC DNA]</scope>
    <source>
        <strain evidence="18">Nigerian</strain>
    </source>
</reference>
<evidence type="ECO:0000256" key="7">
    <source>
        <dbReference type="ARBA" id="ARBA00022729"/>
    </source>
</evidence>
<dbReference type="SUPFAM" id="SSF47090">
    <property type="entry name" value="PGBD-like"/>
    <property type="match status" value="1"/>
</dbReference>
<keyword evidence="10 15" id="KW-0106">Calcium</keyword>
<dbReference type="Gene3D" id="3.40.390.10">
    <property type="entry name" value="Collagenase (Catalytic Domain)"/>
    <property type="match status" value="1"/>
</dbReference>
<feature type="binding site" evidence="15">
    <location>
        <position position="194"/>
    </location>
    <ligand>
        <name>Ca(2+)</name>
        <dbReference type="ChEBI" id="CHEBI:29108"/>
        <label>2</label>
    </ligand>
</feature>
<dbReference type="InterPro" id="IPR036365">
    <property type="entry name" value="PGBD-like_sf"/>
</dbReference>
<proteinExistence type="inferred from homology"/>
<keyword evidence="11" id="KW-0482">Metalloprotease</keyword>
<name>A0A6I8Q898_XENTR</name>
<evidence type="ECO:0000256" key="14">
    <source>
        <dbReference type="PIRSR" id="PIRSR621190-1"/>
    </source>
</evidence>
<feature type="binding site" evidence="15">
    <location>
        <position position="196"/>
    </location>
    <ligand>
        <name>Ca(2+)</name>
        <dbReference type="ChEBI" id="CHEBI:29108"/>
        <label>2</label>
    </ligand>
</feature>
<evidence type="ECO:0000256" key="3">
    <source>
        <dbReference type="ARBA" id="ARBA00022525"/>
    </source>
</evidence>
<dbReference type="GeneTree" id="ENSGT00940000157450"/>
<keyword evidence="8" id="KW-0378">Hydrolase</keyword>
<feature type="binding site" evidence="15">
    <location>
        <position position="187"/>
    </location>
    <ligand>
        <name>Zn(2+)</name>
        <dbReference type="ChEBI" id="CHEBI:29105"/>
        <label>1</label>
    </ligand>
</feature>
<comment type="cofactor">
    <cofactor evidence="15">
        <name>Zn(2+)</name>
        <dbReference type="ChEBI" id="CHEBI:29105"/>
    </cofactor>
    <text evidence="15">Binds 2 Zn(2+) ions per subunit.</text>
</comment>
<feature type="binding site" evidence="15">
    <location>
        <position position="240"/>
    </location>
    <ligand>
        <name>Zn(2+)</name>
        <dbReference type="ChEBI" id="CHEBI:29105"/>
        <label>2</label>
        <note>catalytic</note>
    </ligand>
</feature>
<dbReference type="AlphaFoldDB" id="A0A6I8Q898"/>
<dbReference type="CDD" id="cd04278">
    <property type="entry name" value="ZnMc_MMP"/>
    <property type="match status" value="1"/>
</dbReference>
<evidence type="ECO:0000256" key="6">
    <source>
        <dbReference type="ARBA" id="ARBA00022723"/>
    </source>
</evidence>
<dbReference type="PANTHER" id="PTHR10201">
    <property type="entry name" value="MATRIX METALLOPROTEINASE"/>
    <property type="match status" value="1"/>
</dbReference>
<evidence type="ECO:0000256" key="16">
    <source>
        <dbReference type="SAM" id="SignalP"/>
    </source>
</evidence>
<feature type="active site" evidence="14">
    <location>
        <position position="223"/>
    </location>
</feature>
<evidence type="ECO:0000256" key="1">
    <source>
        <dbReference type="ARBA" id="ARBA00004498"/>
    </source>
</evidence>
<dbReference type="GO" id="GO:0008270">
    <property type="term" value="F:zinc ion binding"/>
    <property type="evidence" value="ECO:0007669"/>
    <property type="project" value="InterPro"/>
</dbReference>
<dbReference type="GO" id="GO:0006508">
    <property type="term" value="P:proteolysis"/>
    <property type="evidence" value="ECO:0007669"/>
    <property type="project" value="UniProtKB-KW"/>
</dbReference>
<dbReference type="FunFam" id="3.40.390.10:FF:000007">
    <property type="entry name" value="Collagenase 3"/>
    <property type="match status" value="1"/>
</dbReference>
<evidence type="ECO:0000313" key="18">
    <source>
        <dbReference type="Ensembl" id="ENSXETP00000064752"/>
    </source>
</evidence>
<feature type="chain" id="PRO_5030907669" description="Peptidase metallopeptidase domain-containing protein" evidence="16">
    <location>
        <begin position="25"/>
        <end position="293"/>
    </location>
</feature>
<dbReference type="InterPro" id="IPR006026">
    <property type="entry name" value="Peptidase_Metallo"/>
</dbReference>
<feature type="binding site" evidence="15">
    <location>
        <position position="200"/>
    </location>
    <ligand>
        <name>Zn(2+)</name>
        <dbReference type="ChEBI" id="CHEBI:29105"/>
        <label>1</label>
    </ligand>
</feature>
<keyword evidence="7 16" id="KW-0732">Signal</keyword>
<keyword evidence="13" id="KW-1015">Disulfide bond</keyword>
<feature type="binding site" evidence="15">
    <location>
        <position position="162"/>
    </location>
    <ligand>
        <name>Ca(2+)</name>
        <dbReference type="ChEBI" id="CHEBI:29108"/>
        <label>2</label>
    </ligand>
</feature>
<evidence type="ECO:0000256" key="15">
    <source>
        <dbReference type="PIRSR" id="PIRSR621190-2"/>
    </source>
</evidence>
<keyword evidence="6 15" id="KW-0479">Metal-binding</keyword>
<feature type="domain" description="Peptidase metallopeptidase" evidence="17">
    <location>
        <begin position="109"/>
        <end position="268"/>
    </location>
</feature>
<evidence type="ECO:0000256" key="8">
    <source>
        <dbReference type="ARBA" id="ARBA00022801"/>
    </source>
</evidence>